<evidence type="ECO:0000259" key="11">
    <source>
        <dbReference type="Pfam" id="PF08608"/>
    </source>
</evidence>
<accession>A0A3S3SRG1</accession>
<feature type="binding site" evidence="9">
    <location>
        <position position="62"/>
    </location>
    <ligand>
        <name>[4Fe-4S] cluster</name>
        <dbReference type="ChEBI" id="CHEBI:49883"/>
        <label>1</label>
    </ligand>
</feature>
<evidence type="ECO:0000256" key="3">
    <source>
        <dbReference type="ARBA" id="ARBA00022694"/>
    </source>
</evidence>
<keyword evidence="5 9" id="KW-0408">Iron</keyword>
<name>A0A3S3SRG1_METS7</name>
<feature type="domain" description="tRNA wybutosine-synthesis" evidence="11">
    <location>
        <begin position="253"/>
        <end position="313"/>
    </location>
</feature>
<dbReference type="GO" id="GO:0051539">
    <property type="term" value="F:4 iron, 4 sulfur cluster binding"/>
    <property type="evidence" value="ECO:0007669"/>
    <property type="project" value="UniProtKB-UniRule"/>
</dbReference>
<dbReference type="InterPro" id="IPR013917">
    <property type="entry name" value="tRNA_wybutosine-synth"/>
</dbReference>
<evidence type="ECO:0000259" key="10">
    <source>
        <dbReference type="Pfam" id="PF04055"/>
    </source>
</evidence>
<evidence type="ECO:0000256" key="1">
    <source>
        <dbReference type="ARBA" id="ARBA00022485"/>
    </source>
</evidence>
<evidence type="ECO:0000256" key="9">
    <source>
        <dbReference type="HAMAP-Rule" id="MF_01921"/>
    </source>
</evidence>
<dbReference type="NCBIfam" id="TIGR03972">
    <property type="entry name" value="rSAM_TYW1"/>
    <property type="match status" value="1"/>
</dbReference>
<dbReference type="Pfam" id="PF04055">
    <property type="entry name" value="Radical_SAM"/>
    <property type="match status" value="1"/>
</dbReference>
<dbReference type="GO" id="GO:0005737">
    <property type="term" value="C:cytoplasm"/>
    <property type="evidence" value="ECO:0007669"/>
    <property type="project" value="UniProtKB-SubCell"/>
</dbReference>
<dbReference type="HAMAP" id="MF_01921">
    <property type="entry name" value="TYW1_archaea"/>
    <property type="match status" value="1"/>
</dbReference>
<keyword evidence="7 9" id="KW-0456">Lyase</keyword>
<dbReference type="InterPro" id="IPR013785">
    <property type="entry name" value="Aldolase_TIM"/>
</dbReference>
<keyword evidence="6 9" id="KW-0411">Iron-sulfur</keyword>
<dbReference type="InterPro" id="IPR058240">
    <property type="entry name" value="rSAM_sf"/>
</dbReference>
<dbReference type="SUPFAM" id="SSF102114">
    <property type="entry name" value="Radical SAM enzymes"/>
    <property type="match status" value="1"/>
</dbReference>
<comment type="cofactor">
    <cofactor evidence="9">
        <name>[4Fe-4S] cluster</name>
        <dbReference type="ChEBI" id="CHEBI:49883"/>
    </cofactor>
    <text evidence="9">Binds 2 [4Fe-4S] clusters. Binds 1 [4Fe-4S] cluster coordinated with 3 cysteines and an exchangeable S-adenosyl-L-methionine.</text>
</comment>
<evidence type="ECO:0000256" key="2">
    <source>
        <dbReference type="ARBA" id="ARBA00022691"/>
    </source>
</evidence>
<evidence type="ECO:0000256" key="7">
    <source>
        <dbReference type="ARBA" id="ARBA00023239"/>
    </source>
</evidence>
<feature type="binding site" evidence="9">
    <location>
        <position position="76"/>
    </location>
    <ligand>
        <name>[4Fe-4S] cluster</name>
        <dbReference type="ChEBI" id="CHEBI:49883"/>
        <label>2</label>
        <note>4Fe-4S-S-AdoMet</note>
    </ligand>
</feature>
<dbReference type="SFLD" id="SFLDG01071">
    <property type="entry name" value="tRNA_wybutosine-synthesizing"/>
    <property type="match status" value="1"/>
</dbReference>
<evidence type="ECO:0000256" key="5">
    <source>
        <dbReference type="ARBA" id="ARBA00023004"/>
    </source>
</evidence>
<proteinExistence type="inferred from homology"/>
<comment type="caution">
    <text evidence="12">The sequence shown here is derived from an EMBL/GenBank/DDBJ whole genome shotgun (WGS) entry which is preliminary data.</text>
</comment>
<feature type="binding site" evidence="9">
    <location>
        <position position="36"/>
    </location>
    <ligand>
        <name>[4Fe-4S] cluster</name>
        <dbReference type="ChEBI" id="CHEBI:49883"/>
        <label>1</label>
    </ligand>
</feature>
<dbReference type="GO" id="GO:0046872">
    <property type="term" value="F:metal ion binding"/>
    <property type="evidence" value="ECO:0007669"/>
    <property type="project" value="UniProtKB-KW"/>
</dbReference>
<dbReference type="InterPro" id="IPR007197">
    <property type="entry name" value="rSAM"/>
</dbReference>
<evidence type="ECO:0000256" key="4">
    <source>
        <dbReference type="ARBA" id="ARBA00022723"/>
    </source>
</evidence>
<keyword evidence="2 9" id="KW-0949">S-adenosyl-L-methionine</keyword>
<comment type="function">
    <text evidence="9">Component of the wyosine derivatives biosynthesis pathway that catalyzes the condensation of N-methylguanine with 2 carbon atoms from pyruvate to form the tricyclic 4-demethylwyosine (imG-14) on guanosine-37 of tRNA(Phe).</text>
</comment>
<evidence type="ECO:0000313" key="12">
    <source>
        <dbReference type="EMBL" id="RWX73143.1"/>
    </source>
</evidence>
<evidence type="ECO:0000256" key="6">
    <source>
        <dbReference type="ARBA" id="ARBA00023014"/>
    </source>
</evidence>
<dbReference type="InterPro" id="IPR023993">
    <property type="entry name" value="TYW1_archaea"/>
</dbReference>
<feature type="domain" description="Radical SAM core" evidence="10">
    <location>
        <begin position="70"/>
        <end position="242"/>
    </location>
</feature>
<feature type="binding site" evidence="9">
    <location>
        <position position="79"/>
    </location>
    <ligand>
        <name>[4Fe-4S] cluster</name>
        <dbReference type="ChEBI" id="CHEBI:49883"/>
        <label>2</label>
        <note>4Fe-4S-S-AdoMet</note>
    </ligand>
</feature>
<comment type="catalytic activity">
    <reaction evidence="8 9">
        <text>N(1)-methylguanosine(37) in tRNA(Phe) + pyruvate + S-adenosyl-L-methionine = 4-demethylwyosine(37) in tRNA(Phe) + 5'-deoxyadenosine + L-methionine + CO2 + H2O</text>
        <dbReference type="Rhea" id="RHEA:36347"/>
        <dbReference type="Rhea" id="RHEA-COMP:10164"/>
        <dbReference type="Rhea" id="RHEA-COMP:10165"/>
        <dbReference type="ChEBI" id="CHEBI:15361"/>
        <dbReference type="ChEBI" id="CHEBI:15377"/>
        <dbReference type="ChEBI" id="CHEBI:16526"/>
        <dbReference type="ChEBI" id="CHEBI:17319"/>
        <dbReference type="ChEBI" id="CHEBI:57844"/>
        <dbReference type="ChEBI" id="CHEBI:59789"/>
        <dbReference type="ChEBI" id="CHEBI:64315"/>
        <dbReference type="ChEBI" id="CHEBI:73542"/>
        <dbReference type="EC" id="4.1.3.44"/>
    </reaction>
</comment>
<sequence length="324" mass="35822">MSEGFKRAAGALEEQYKVLRSQGYHIVGRHSAVKTCHWTREAITGGEFCYKGKFYGIESHRCLQMTPAVSRCSNMCLYCWRVLPHEHGYPSVDDGAEDPPEAIVDGAIAAQRRALSGYKGNPKTDPDRFREAMDPKHAAISLSGEPTEYSMLDGLIQEFKRKGMTTFLVTNGTNPKRLGEIPEPTQLYVSLSAPSEEIYRSVCRPASGASWLRLMESLSLLRSFSCPTVIRMTAVKGLNMIDPDGYSKLISGASPTYVEVKAYMHVGFSVTRLGYDSMPSHAEIVQFARDLAERTGYELAGEVPISRVALLSRIGKPKKVSTPI</sequence>
<evidence type="ECO:0000313" key="13">
    <source>
        <dbReference type="Proteomes" id="UP000288215"/>
    </source>
</evidence>
<dbReference type="PANTHER" id="PTHR13930:SF0">
    <property type="entry name" value="S-ADENOSYL-L-METHIONINE-DEPENDENT TRNA 4-DEMETHYLWYOSINE SYNTHASE TYW1-RELATED"/>
    <property type="match status" value="1"/>
</dbReference>
<dbReference type="AlphaFoldDB" id="A0A3S3SRG1"/>
<reference evidence="12 13" key="1">
    <citation type="submission" date="2018-12" db="EMBL/GenBank/DDBJ databases">
        <title>The complete genome of the methanogenic archaea of the candidate phylum Verstraetearchaeota, obtained from the metagenome of underground thermal water.</title>
        <authorList>
            <person name="Kadnikov V.V."/>
            <person name="Mardanov A.V."/>
            <person name="Beletsky A.V."/>
            <person name="Karnachuk O.V."/>
            <person name="Ravin N.V."/>
        </authorList>
    </citation>
    <scope>NUCLEOTIDE SEQUENCE [LARGE SCALE GENOMIC DNA]</scope>
    <source>
        <strain evidence="12">Ch88</strain>
    </source>
</reference>
<keyword evidence="1 9" id="KW-0004">4Fe-4S</keyword>
<dbReference type="InterPro" id="IPR034556">
    <property type="entry name" value="tRNA_wybutosine-synthase"/>
</dbReference>
<feature type="binding site" evidence="9">
    <location>
        <position position="49"/>
    </location>
    <ligand>
        <name>[4Fe-4S] cluster</name>
        <dbReference type="ChEBI" id="CHEBI:49883"/>
        <label>1</label>
    </ligand>
</feature>
<dbReference type="SFLD" id="SFLDS00029">
    <property type="entry name" value="Radical_SAM"/>
    <property type="match status" value="1"/>
</dbReference>
<evidence type="ECO:0000256" key="8">
    <source>
        <dbReference type="ARBA" id="ARBA00049466"/>
    </source>
</evidence>
<keyword evidence="9" id="KW-0963">Cytoplasm</keyword>
<dbReference type="Pfam" id="PF08608">
    <property type="entry name" value="Wyosine_form"/>
    <property type="match status" value="1"/>
</dbReference>
<gene>
    <name evidence="9" type="primary">taw1</name>
    <name evidence="12" type="ORF">Metus_1117</name>
</gene>
<protein>
    <recommendedName>
        <fullName evidence="9">S-adenosyl-L-methionine-dependent tRNA 4-demethylwyosine synthase</fullName>
        <ecNumber evidence="9">4.1.3.44</ecNumber>
    </recommendedName>
    <alternativeName>
        <fullName evidence="9">tRNA wyosine derivatives biosynthesis protein Taw1</fullName>
    </alternativeName>
</protein>
<comment type="subunit">
    <text evidence="9">Monomer.</text>
</comment>
<dbReference type="Gene3D" id="3.20.20.70">
    <property type="entry name" value="Aldolase class I"/>
    <property type="match status" value="1"/>
</dbReference>
<dbReference type="CDD" id="cd01335">
    <property type="entry name" value="Radical_SAM"/>
    <property type="match status" value="1"/>
</dbReference>
<keyword evidence="4 9" id="KW-0479">Metal-binding</keyword>
<feature type="binding site" evidence="9">
    <location>
        <position position="72"/>
    </location>
    <ligand>
        <name>[4Fe-4S] cluster</name>
        <dbReference type="ChEBI" id="CHEBI:49883"/>
        <label>2</label>
        <note>4Fe-4S-S-AdoMet</note>
    </ligand>
</feature>
<dbReference type="Proteomes" id="UP000288215">
    <property type="component" value="Unassembled WGS sequence"/>
</dbReference>
<comment type="similarity">
    <text evidence="9">Belongs to the TYW1 family.</text>
</comment>
<dbReference type="EC" id="4.1.3.44" evidence="9"/>
<comment type="subcellular location">
    <subcellularLocation>
        <location evidence="9">Cytoplasm</location>
    </subcellularLocation>
</comment>
<organism evidence="12 13">
    <name type="scientific">Methanosuratincola subterraneus</name>
    <dbReference type="NCBI Taxonomy" id="2593994"/>
    <lineage>
        <taxon>Archaea</taxon>
        <taxon>Thermoproteota</taxon>
        <taxon>Methanosuratincolia</taxon>
        <taxon>Candidatus Methanomethylicales</taxon>
        <taxon>Candidatus Methanomethylicaceae</taxon>
        <taxon>Candidatus Methanosuratincola (ex Vanwonterghem et al. 2016)</taxon>
    </lineage>
</organism>
<keyword evidence="3 9" id="KW-0819">tRNA processing</keyword>
<dbReference type="GO" id="GO:0008033">
    <property type="term" value="P:tRNA processing"/>
    <property type="evidence" value="ECO:0007669"/>
    <property type="project" value="UniProtKB-UniRule"/>
</dbReference>
<dbReference type="GO" id="GO:0102521">
    <property type="term" value="F:tRNA-4-demethylwyosine synthase activity"/>
    <property type="evidence" value="ECO:0007669"/>
    <property type="project" value="UniProtKB-EC"/>
</dbReference>
<dbReference type="PANTHER" id="PTHR13930">
    <property type="entry name" value="S-ADENOSYL-L-METHIONINE-DEPENDENT TRNA 4-DEMETHYLWYOSINE SYNTHASE"/>
    <property type="match status" value="1"/>
</dbReference>
<dbReference type="EMBL" id="RXGA01000003">
    <property type="protein sequence ID" value="RWX73143.1"/>
    <property type="molecule type" value="Genomic_DNA"/>
</dbReference>
<dbReference type="SFLD" id="SFLDF00284">
    <property type="entry name" value="tRNA_wybutosine-synthesizing"/>
    <property type="match status" value="1"/>
</dbReference>